<keyword evidence="3" id="KW-1185">Reference proteome</keyword>
<accession>A0ABM9JZ16</accession>
<name>A0ABM9JZ16_9RALS</name>
<evidence type="ECO:0000313" key="2">
    <source>
        <dbReference type="EMBL" id="CAJ0807543.1"/>
    </source>
</evidence>
<feature type="signal peptide" evidence="1">
    <location>
        <begin position="1"/>
        <end position="21"/>
    </location>
</feature>
<dbReference type="SUPFAM" id="SSF50494">
    <property type="entry name" value="Trypsin-like serine proteases"/>
    <property type="match status" value="1"/>
</dbReference>
<sequence>MIRPRFASLLLVFACAGCLHAPPNYPGGGGDNLDPRQYVDEACVDLSGRYEGKGEIVDGDPSALQIERTWRLDHVFPFANREQLDSLSIAARRPDGFNALPQYGVVERKSDRTYQISFVFPNGKTASLSPSFDDKGRFVCTGADGKIVWGGATEGARSEFGPNSSDSIEALYLDSQGNLILERGMQVHMSLRLLHIPVGTAKYFAVYRFRRLDIHH</sequence>
<dbReference type="EMBL" id="CATZBU010000017">
    <property type="protein sequence ID" value="CAJ0807543.1"/>
    <property type="molecule type" value="Genomic_DNA"/>
</dbReference>
<dbReference type="InterPro" id="IPR009003">
    <property type="entry name" value="Peptidase_S1_PA"/>
</dbReference>
<proteinExistence type="predicted"/>
<gene>
    <name evidence="2" type="ORF">LMG19083_04578</name>
</gene>
<protein>
    <recommendedName>
        <fullName evidence="4">Lipoprotein</fullName>
    </recommendedName>
</protein>
<keyword evidence="1" id="KW-0732">Signal</keyword>
<evidence type="ECO:0000256" key="1">
    <source>
        <dbReference type="SAM" id="SignalP"/>
    </source>
</evidence>
<comment type="caution">
    <text evidence="2">The sequence shown here is derived from an EMBL/GenBank/DDBJ whole genome shotgun (WGS) entry which is preliminary data.</text>
</comment>
<organism evidence="2 3">
    <name type="scientific">Ralstonia psammae</name>
    <dbReference type="NCBI Taxonomy" id="3058598"/>
    <lineage>
        <taxon>Bacteria</taxon>
        <taxon>Pseudomonadati</taxon>
        <taxon>Pseudomonadota</taxon>
        <taxon>Betaproteobacteria</taxon>
        <taxon>Burkholderiales</taxon>
        <taxon>Burkholderiaceae</taxon>
        <taxon>Ralstonia</taxon>
    </lineage>
</organism>
<reference evidence="2 3" key="1">
    <citation type="submission" date="2023-07" db="EMBL/GenBank/DDBJ databases">
        <authorList>
            <person name="Peeters C."/>
        </authorList>
    </citation>
    <scope>NUCLEOTIDE SEQUENCE [LARGE SCALE GENOMIC DNA]</scope>
    <source>
        <strain evidence="2 3">LMG 19083</strain>
    </source>
</reference>
<evidence type="ECO:0008006" key="4">
    <source>
        <dbReference type="Google" id="ProtNLM"/>
    </source>
</evidence>
<evidence type="ECO:0000313" key="3">
    <source>
        <dbReference type="Proteomes" id="UP001189813"/>
    </source>
</evidence>
<dbReference type="Proteomes" id="UP001189813">
    <property type="component" value="Unassembled WGS sequence"/>
</dbReference>
<feature type="chain" id="PRO_5047119250" description="Lipoprotein" evidence="1">
    <location>
        <begin position="22"/>
        <end position="216"/>
    </location>
</feature>